<proteinExistence type="predicted"/>
<keyword evidence="1" id="KW-0812">Transmembrane</keyword>
<keyword evidence="3" id="KW-1185">Reference proteome</keyword>
<dbReference type="AlphaFoldDB" id="A0A239T056"/>
<feature type="transmembrane region" description="Helical" evidence="1">
    <location>
        <begin position="47"/>
        <end position="68"/>
    </location>
</feature>
<accession>A0A239T056</accession>
<evidence type="ECO:0000313" key="2">
    <source>
        <dbReference type="EMBL" id="SNU90213.1"/>
    </source>
</evidence>
<dbReference type="RefSeq" id="WP_018374540.1">
    <property type="nucleotide sequence ID" value="NZ_LT906439.1"/>
</dbReference>
<reference evidence="2 3" key="1">
    <citation type="submission" date="2017-06" db="EMBL/GenBank/DDBJ databases">
        <authorList>
            <consortium name="Pathogen Informatics"/>
        </authorList>
    </citation>
    <scope>NUCLEOTIDE SEQUENCE [LARGE SCALE GENOMIC DNA]</scope>
    <source>
        <strain evidence="2 3">NCTC13788</strain>
    </source>
</reference>
<keyword evidence="1" id="KW-0472">Membrane</keyword>
<protein>
    <submittedName>
        <fullName evidence="2">Membrane protein</fullName>
    </submittedName>
</protein>
<dbReference type="Proteomes" id="UP000215185">
    <property type="component" value="Chromosome 1"/>
</dbReference>
<dbReference type="KEGG" id="smen:SAMEA4412692_1775"/>
<feature type="transmembrane region" description="Helical" evidence="1">
    <location>
        <begin position="89"/>
        <end position="108"/>
    </location>
</feature>
<dbReference type="Pfam" id="PF11457">
    <property type="entry name" value="DUF3021"/>
    <property type="match status" value="1"/>
</dbReference>
<name>A0A239T056_9STRE</name>
<evidence type="ECO:0000256" key="1">
    <source>
        <dbReference type="SAM" id="Phobius"/>
    </source>
</evidence>
<evidence type="ECO:0000313" key="3">
    <source>
        <dbReference type="Proteomes" id="UP000215185"/>
    </source>
</evidence>
<sequence length="147" mass="16484">MKKYILSGALGVTIGTTISLLMSAIFGKGVYLPVNPLSTMGSYYHAHFTPVAVMAIAVVIWFAIGLLFEVADLCFKQNWSLLQMSVTHFILTSIGFTGLGILAGWFPLDLAHLLFFWAIYLALYGLLYWINYEKMKREALEINKSLH</sequence>
<dbReference type="OrthoDB" id="1698302at2"/>
<organism evidence="2 3">
    <name type="scientific">Streptococcus merionis</name>
    <dbReference type="NCBI Taxonomy" id="400065"/>
    <lineage>
        <taxon>Bacteria</taxon>
        <taxon>Bacillati</taxon>
        <taxon>Bacillota</taxon>
        <taxon>Bacilli</taxon>
        <taxon>Lactobacillales</taxon>
        <taxon>Streptococcaceae</taxon>
        <taxon>Streptococcus</taxon>
    </lineage>
</organism>
<dbReference type="InterPro" id="IPR021560">
    <property type="entry name" value="DUF3021"/>
</dbReference>
<keyword evidence="1" id="KW-1133">Transmembrane helix</keyword>
<feature type="transmembrane region" description="Helical" evidence="1">
    <location>
        <begin position="114"/>
        <end position="130"/>
    </location>
</feature>
<gene>
    <name evidence="2" type="ORF">SAMEA4412692_01775</name>
</gene>
<dbReference type="STRING" id="1123308.GCA_000380085_01998"/>
<dbReference type="EMBL" id="LT906439">
    <property type="protein sequence ID" value="SNU90213.1"/>
    <property type="molecule type" value="Genomic_DNA"/>
</dbReference>